<accession>A0A0G0U1I5</accession>
<comment type="similarity">
    <text evidence="1">Belongs to the bacterial ribosomal protein bL27 family.</text>
</comment>
<organism evidence="7 8">
    <name type="scientific">Candidatus Daviesbacteria bacterium GW2011_GWA2_40_9</name>
    <dbReference type="NCBI Taxonomy" id="1618424"/>
    <lineage>
        <taxon>Bacteria</taxon>
        <taxon>Candidatus Daviesiibacteriota</taxon>
    </lineage>
</organism>
<dbReference type="InterPro" id="IPR001684">
    <property type="entry name" value="Ribosomal_bL27"/>
</dbReference>
<dbReference type="PRINTS" id="PR00063">
    <property type="entry name" value="RIBOSOMALL27"/>
</dbReference>
<name>A0A0G0U1I5_9BACT</name>
<dbReference type="PANTHER" id="PTHR15893:SF0">
    <property type="entry name" value="LARGE RIBOSOMAL SUBUNIT PROTEIN BL27M"/>
    <property type="match status" value="1"/>
</dbReference>
<keyword evidence="3" id="KW-0687">Ribonucleoprotein</keyword>
<dbReference type="GO" id="GO:0006412">
    <property type="term" value="P:translation"/>
    <property type="evidence" value="ECO:0007669"/>
    <property type="project" value="InterPro"/>
</dbReference>
<dbReference type="AlphaFoldDB" id="A0A0G0U1I5"/>
<evidence type="ECO:0000313" key="8">
    <source>
        <dbReference type="Proteomes" id="UP000034601"/>
    </source>
</evidence>
<sequence length="82" mass="9021">MAHTKAGGTTKTNRDSVSKRLGVKRFGGEMVTSGNIIIRQKGTHFNDGEGTKRGNDFTIYAVTEGQVEFTRRKGRQIVKVHG</sequence>
<dbReference type="Proteomes" id="UP000034601">
    <property type="component" value="Unassembled WGS sequence"/>
</dbReference>
<evidence type="ECO:0000256" key="1">
    <source>
        <dbReference type="ARBA" id="ARBA00010797"/>
    </source>
</evidence>
<gene>
    <name evidence="7" type="ORF">UU29_C0008G0078</name>
</gene>
<dbReference type="GO" id="GO:1990904">
    <property type="term" value="C:ribonucleoprotein complex"/>
    <property type="evidence" value="ECO:0007669"/>
    <property type="project" value="UniProtKB-KW"/>
</dbReference>
<dbReference type="GO" id="GO:0003735">
    <property type="term" value="F:structural constituent of ribosome"/>
    <property type="evidence" value="ECO:0007669"/>
    <property type="project" value="InterPro"/>
</dbReference>
<evidence type="ECO:0000256" key="4">
    <source>
        <dbReference type="ARBA" id="ARBA00035175"/>
    </source>
</evidence>
<dbReference type="SUPFAM" id="SSF110324">
    <property type="entry name" value="Ribosomal L27 protein-like"/>
    <property type="match status" value="1"/>
</dbReference>
<comment type="caution">
    <text evidence="7">The sequence shown here is derived from an EMBL/GenBank/DDBJ whole genome shotgun (WGS) entry which is preliminary data.</text>
</comment>
<protein>
    <recommendedName>
        <fullName evidence="4">Large ribosomal subunit protein bL27</fullName>
    </recommendedName>
    <alternativeName>
        <fullName evidence="5">50S ribosomal protein L27</fullName>
    </alternativeName>
</protein>
<proteinExistence type="inferred from homology"/>
<dbReference type="Gene3D" id="2.40.50.100">
    <property type="match status" value="1"/>
</dbReference>
<keyword evidence="2 7" id="KW-0689">Ribosomal protein</keyword>
<evidence type="ECO:0000256" key="6">
    <source>
        <dbReference type="SAM" id="MobiDB-lite"/>
    </source>
</evidence>
<dbReference type="Pfam" id="PF01016">
    <property type="entry name" value="Ribosomal_L27"/>
    <property type="match status" value="1"/>
</dbReference>
<dbReference type="GO" id="GO:0005840">
    <property type="term" value="C:ribosome"/>
    <property type="evidence" value="ECO:0007669"/>
    <property type="project" value="UniProtKB-KW"/>
</dbReference>
<dbReference type="NCBIfam" id="TIGR00062">
    <property type="entry name" value="L27"/>
    <property type="match status" value="1"/>
</dbReference>
<evidence type="ECO:0000256" key="2">
    <source>
        <dbReference type="ARBA" id="ARBA00022980"/>
    </source>
</evidence>
<dbReference type="EMBL" id="LCAB01000008">
    <property type="protein sequence ID" value="KKR82969.1"/>
    <property type="molecule type" value="Genomic_DNA"/>
</dbReference>
<dbReference type="PATRIC" id="fig|1618424.3.peg.633"/>
<dbReference type="PANTHER" id="PTHR15893">
    <property type="entry name" value="RIBOSOMAL PROTEIN L27"/>
    <property type="match status" value="1"/>
</dbReference>
<evidence type="ECO:0000256" key="3">
    <source>
        <dbReference type="ARBA" id="ARBA00023274"/>
    </source>
</evidence>
<reference evidence="7 8" key="1">
    <citation type="journal article" date="2015" name="Nature">
        <title>rRNA introns, odd ribosomes, and small enigmatic genomes across a large radiation of phyla.</title>
        <authorList>
            <person name="Brown C.T."/>
            <person name="Hug L.A."/>
            <person name="Thomas B.C."/>
            <person name="Sharon I."/>
            <person name="Castelle C.J."/>
            <person name="Singh A."/>
            <person name="Wilkins M.J."/>
            <person name="Williams K.H."/>
            <person name="Banfield J.F."/>
        </authorList>
    </citation>
    <scope>NUCLEOTIDE SEQUENCE [LARGE SCALE GENOMIC DNA]</scope>
</reference>
<feature type="region of interest" description="Disordered" evidence="6">
    <location>
        <begin position="1"/>
        <end position="21"/>
    </location>
</feature>
<evidence type="ECO:0000313" key="7">
    <source>
        <dbReference type="EMBL" id="KKR82969.1"/>
    </source>
</evidence>
<evidence type="ECO:0000256" key="5">
    <source>
        <dbReference type="ARBA" id="ARBA00035477"/>
    </source>
</evidence>